<dbReference type="SUPFAM" id="SSF48403">
    <property type="entry name" value="Ankyrin repeat"/>
    <property type="match status" value="1"/>
</dbReference>
<feature type="compositionally biased region" description="Basic and acidic residues" evidence="6">
    <location>
        <begin position="136"/>
        <end position="147"/>
    </location>
</feature>
<evidence type="ECO:0000256" key="5">
    <source>
        <dbReference type="SAM" id="Coils"/>
    </source>
</evidence>
<dbReference type="InterPro" id="IPR036770">
    <property type="entry name" value="Ankyrin_rpt-contain_sf"/>
</dbReference>
<evidence type="ECO:0000256" key="3">
    <source>
        <dbReference type="ARBA" id="ARBA00023273"/>
    </source>
</evidence>
<feature type="region of interest" description="Disordered" evidence="6">
    <location>
        <begin position="363"/>
        <end position="383"/>
    </location>
</feature>
<dbReference type="GO" id="GO:0060271">
    <property type="term" value="P:cilium assembly"/>
    <property type="evidence" value="ECO:0007669"/>
    <property type="project" value="TreeGrafter"/>
</dbReference>
<accession>A0A0F7U3X6</accession>
<name>A0A0F7U3X6_NEOCL</name>
<evidence type="ECO:0000256" key="6">
    <source>
        <dbReference type="SAM" id="MobiDB-lite"/>
    </source>
</evidence>
<evidence type="ECO:0000256" key="1">
    <source>
        <dbReference type="ARBA" id="ARBA00004138"/>
    </source>
</evidence>
<dbReference type="PANTHER" id="PTHR15654:SF1">
    <property type="entry name" value="COILED-COIL DOMAIN-CONTAINING PROTEIN 96"/>
    <property type="match status" value="1"/>
</dbReference>
<comment type="subcellular location">
    <subcellularLocation>
        <location evidence="1">Cell projection</location>
        <location evidence="1">Cilium</location>
    </subcellularLocation>
</comment>
<dbReference type="GO" id="GO:0005930">
    <property type="term" value="C:axoneme"/>
    <property type="evidence" value="ECO:0007669"/>
    <property type="project" value="TreeGrafter"/>
</dbReference>
<dbReference type="EMBL" id="LN714475">
    <property type="protein sequence ID" value="CEL64449.1"/>
    <property type="molecule type" value="Genomic_DNA"/>
</dbReference>
<evidence type="ECO:0000256" key="2">
    <source>
        <dbReference type="ARBA" id="ARBA00023054"/>
    </source>
</evidence>
<feature type="domain" description="CCDC113/CCDC96 coiled-coil" evidence="7">
    <location>
        <begin position="431"/>
        <end position="588"/>
    </location>
</feature>
<dbReference type="InterPro" id="IPR025254">
    <property type="entry name" value="CCDC113/CCDC96_CC"/>
</dbReference>
<evidence type="ECO:0000259" key="7">
    <source>
        <dbReference type="Pfam" id="PF13870"/>
    </source>
</evidence>
<dbReference type="AlphaFoldDB" id="A0A0F7U3X6"/>
<proteinExistence type="predicted"/>
<feature type="coiled-coil region" evidence="5">
    <location>
        <begin position="289"/>
        <end position="323"/>
    </location>
</feature>
<dbReference type="PANTHER" id="PTHR15654">
    <property type="entry name" value="COILED-COIL DOMAIN-CONTAINING PROTEIN 113-RELATED"/>
    <property type="match status" value="1"/>
</dbReference>
<keyword evidence="3" id="KW-0966">Cell projection</keyword>
<dbReference type="InterPro" id="IPR051885">
    <property type="entry name" value="CC_CF"/>
</dbReference>
<evidence type="ECO:0000313" key="8">
    <source>
        <dbReference type="EMBL" id="CEL64449.1"/>
    </source>
</evidence>
<sequence length="593" mass="66518">MDPGAANAAGDPAVLVAAQQPESFDQEPFWDAFFGPFCASRPQEIPPLLNQPGSGGETCLHVAAAGQRASLVRNLLFWGADLTARNSRDQLPAIENAVAEQSTRLADSEDVIEIVGGTPGRGSSFRRVAENISQENSHRSRTEHIDGAEIQETQGRQTGEQKGVATEAENISVEAHVLAGDPQAEAGGELPRNAADEETHKCAISTEDPVDPLLGNREGHTVSENVQMSPGNAQASVRTQSESSSRAGSRRSERKGKDGEDATQKPLDRSGDTGKTLEQSGADWVAREVETLDNEYEQMSVEAEDLRDELKRVKEENARAEKKLAMKFSTTGDFPVYRAQTGDPRLTTLQYFTTLRTLEATEEEKNRTSTLTTGKVQQETRKLATHREKVEECRAAFRGFLRKVAKNSQMARSGKPIPESILEQLMQLEEEKTRALQEARSTSTKLKHQLDVLHQLASENDMQEQFHVMDFEQLKIENQALNEKIVERNEEIKKLRSIIVSAVQFITHGREKIHFLDHENARLMEELAHLDAELANQRHLITKSKRERDEYRTENNKLRQQTDIINSDILTLDWETRQQRQQELKLEVVDRSF</sequence>
<gene>
    <name evidence="8" type="ORF">BN1204_003450</name>
</gene>
<feature type="region of interest" description="Disordered" evidence="6">
    <location>
        <begin position="132"/>
        <end position="165"/>
    </location>
</feature>
<feature type="compositionally biased region" description="Polar residues" evidence="6">
    <location>
        <begin position="222"/>
        <end position="240"/>
    </location>
</feature>
<feature type="compositionally biased region" description="Polar residues" evidence="6">
    <location>
        <begin position="151"/>
        <end position="160"/>
    </location>
</feature>
<keyword evidence="2 5" id="KW-0175">Coiled coil</keyword>
<evidence type="ECO:0000256" key="4">
    <source>
        <dbReference type="PROSITE-ProRule" id="PRU00023"/>
    </source>
</evidence>
<dbReference type="GO" id="GO:0036064">
    <property type="term" value="C:ciliary basal body"/>
    <property type="evidence" value="ECO:0007669"/>
    <property type="project" value="TreeGrafter"/>
</dbReference>
<dbReference type="PROSITE" id="PS50297">
    <property type="entry name" value="ANK_REP_REGION"/>
    <property type="match status" value="1"/>
</dbReference>
<feature type="compositionally biased region" description="Basic and acidic residues" evidence="6">
    <location>
        <begin position="255"/>
        <end position="272"/>
    </location>
</feature>
<feature type="region of interest" description="Disordered" evidence="6">
    <location>
        <begin position="183"/>
        <end position="281"/>
    </location>
</feature>
<organism evidence="8">
    <name type="scientific">Neospora caninum (strain Liverpool)</name>
    <dbReference type="NCBI Taxonomy" id="572307"/>
    <lineage>
        <taxon>Eukaryota</taxon>
        <taxon>Sar</taxon>
        <taxon>Alveolata</taxon>
        <taxon>Apicomplexa</taxon>
        <taxon>Conoidasida</taxon>
        <taxon>Coccidia</taxon>
        <taxon>Eucoccidiorida</taxon>
        <taxon>Eimeriorina</taxon>
        <taxon>Sarcocystidae</taxon>
        <taxon>Neospora</taxon>
    </lineage>
</organism>
<feature type="compositionally biased region" description="Polar residues" evidence="6">
    <location>
        <begin position="368"/>
        <end position="377"/>
    </location>
</feature>
<dbReference type="PROSITE" id="PS50088">
    <property type="entry name" value="ANK_REPEAT"/>
    <property type="match status" value="1"/>
</dbReference>
<feature type="repeat" description="ANK" evidence="4">
    <location>
        <begin position="55"/>
        <end position="87"/>
    </location>
</feature>
<dbReference type="InterPro" id="IPR002110">
    <property type="entry name" value="Ankyrin_rpt"/>
</dbReference>
<keyword evidence="4" id="KW-0040">ANK repeat</keyword>
<feature type="coiled-coil region" evidence="5">
    <location>
        <begin position="471"/>
        <end position="561"/>
    </location>
</feature>
<dbReference type="Pfam" id="PF00023">
    <property type="entry name" value="Ank"/>
    <property type="match status" value="1"/>
</dbReference>
<dbReference type="Gene3D" id="1.25.40.20">
    <property type="entry name" value="Ankyrin repeat-containing domain"/>
    <property type="match status" value="1"/>
</dbReference>
<reference evidence="8" key="1">
    <citation type="journal article" date="2015" name="PLoS ONE">
        <title>Comprehensive Evaluation of Toxoplasma gondii VEG and Neospora caninum LIV Genomes with Tachyzoite Stage Transcriptome and Proteome Defines Novel Transcript Features.</title>
        <authorList>
            <person name="Ramaprasad A."/>
            <person name="Mourier T."/>
            <person name="Naeem R."/>
            <person name="Malas T.B."/>
            <person name="Moussa E."/>
            <person name="Panigrahi A."/>
            <person name="Vermont S.J."/>
            <person name="Otto T.D."/>
            <person name="Wastling J."/>
            <person name="Pain A."/>
        </authorList>
    </citation>
    <scope>NUCLEOTIDE SEQUENCE</scope>
    <source>
        <strain evidence="8">Liverpool</strain>
    </source>
</reference>
<protein>
    <submittedName>
        <fullName evidence="8">Ankyrin repeat-containing protein, putative</fullName>
    </submittedName>
</protein>
<dbReference type="Pfam" id="PF13870">
    <property type="entry name" value="CCDC113_CCDC96_CC"/>
    <property type="match status" value="1"/>
</dbReference>